<organism evidence="1 2">
    <name type="scientific">Daedalea quercina L-15889</name>
    <dbReference type="NCBI Taxonomy" id="1314783"/>
    <lineage>
        <taxon>Eukaryota</taxon>
        <taxon>Fungi</taxon>
        <taxon>Dikarya</taxon>
        <taxon>Basidiomycota</taxon>
        <taxon>Agaricomycotina</taxon>
        <taxon>Agaricomycetes</taxon>
        <taxon>Polyporales</taxon>
        <taxon>Fomitopsis</taxon>
    </lineage>
</organism>
<dbReference type="AlphaFoldDB" id="A0A165R6L6"/>
<accession>A0A165R6L6</accession>
<protein>
    <submittedName>
        <fullName evidence="1">Uncharacterized protein</fullName>
    </submittedName>
</protein>
<keyword evidence="2" id="KW-1185">Reference proteome</keyword>
<evidence type="ECO:0000313" key="2">
    <source>
        <dbReference type="Proteomes" id="UP000076727"/>
    </source>
</evidence>
<gene>
    <name evidence="1" type="ORF">DAEQUDRAFT_221005</name>
</gene>
<sequence>MGSGAAARHKGCRPSGRIRCRHNPLHCCRRPSPSSCIPVMQDRRQPYAVLPPFTPSPFAGTPAALLRYVAPQACRRGRRIARLCARNHCTLPARAGLADPFSFQAFSSSPTMRTFVIPGSVPGGPIDSRPATSLRSACRRLPLQPLRQLQSPDLTPSRATYQLDLGATLTPSKSPDHRLASATLPMRARGNVNASTLGAIVVTPERLAHVCLPVVNGPLRRPCPNGGPSAQTIQKRLGTFRCLPRSTCRIRAAR</sequence>
<name>A0A165R6L6_9APHY</name>
<evidence type="ECO:0000313" key="1">
    <source>
        <dbReference type="EMBL" id="KZT70373.1"/>
    </source>
</evidence>
<proteinExistence type="predicted"/>
<dbReference type="Proteomes" id="UP000076727">
    <property type="component" value="Unassembled WGS sequence"/>
</dbReference>
<reference evidence="1 2" key="1">
    <citation type="journal article" date="2016" name="Mol. Biol. Evol.">
        <title>Comparative Genomics of Early-Diverging Mushroom-Forming Fungi Provides Insights into the Origins of Lignocellulose Decay Capabilities.</title>
        <authorList>
            <person name="Nagy L.G."/>
            <person name="Riley R."/>
            <person name="Tritt A."/>
            <person name="Adam C."/>
            <person name="Daum C."/>
            <person name="Floudas D."/>
            <person name="Sun H."/>
            <person name="Yadav J.S."/>
            <person name="Pangilinan J."/>
            <person name="Larsson K.H."/>
            <person name="Matsuura K."/>
            <person name="Barry K."/>
            <person name="Labutti K."/>
            <person name="Kuo R."/>
            <person name="Ohm R.A."/>
            <person name="Bhattacharya S.S."/>
            <person name="Shirouzu T."/>
            <person name="Yoshinaga Y."/>
            <person name="Martin F.M."/>
            <person name="Grigoriev I.V."/>
            <person name="Hibbett D.S."/>
        </authorList>
    </citation>
    <scope>NUCLEOTIDE SEQUENCE [LARGE SCALE GENOMIC DNA]</scope>
    <source>
        <strain evidence="1 2">L-15889</strain>
    </source>
</reference>
<dbReference type="EMBL" id="KV429052">
    <property type="protein sequence ID" value="KZT70373.1"/>
    <property type="molecule type" value="Genomic_DNA"/>
</dbReference>